<dbReference type="EMBL" id="JAYRBN010000008">
    <property type="protein sequence ID" value="KAL2750818.1"/>
    <property type="molecule type" value="Genomic_DNA"/>
</dbReference>
<comment type="caution">
    <text evidence="1">The sequence shown here is derived from an EMBL/GenBank/DDBJ whole genome shotgun (WGS) entry which is preliminary data.</text>
</comment>
<reference evidence="1 2" key="1">
    <citation type="journal article" date="2024" name="Ann. Entomol. Soc. Am.">
        <title>Genomic analyses of the southern and eastern yellowjacket wasps (Hymenoptera: Vespidae) reveal evolutionary signatures of social life.</title>
        <authorList>
            <person name="Catto M.A."/>
            <person name="Caine P.B."/>
            <person name="Orr S.E."/>
            <person name="Hunt B.G."/>
            <person name="Goodisman M.A.D."/>
        </authorList>
    </citation>
    <scope>NUCLEOTIDE SEQUENCE [LARGE SCALE GENOMIC DNA]</scope>
    <source>
        <strain evidence="1">232</strain>
        <tissue evidence="1">Head and thorax</tissue>
    </source>
</reference>
<protein>
    <submittedName>
        <fullName evidence="1">Uncharacterized protein</fullName>
    </submittedName>
</protein>
<dbReference type="Proteomes" id="UP001607303">
    <property type="component" value="Unassembled WGS sequence"/>
</dbReference>
<organism evidence="1 2">
    <name type="scientific">Vespula maculifrons</name>
    <name type="common">Eastern yellow jacket</name>
    <name type="synonym">Wasp</name>
    <dbReference type="NCBI Taxonomy" id="7453"/>
    <lineage>
        <taxon>Eukaryota</taxon>
        <taxon>Metazoa</taxon>
        <taxon>Ecdysozoa</taxon>
        <taxon>Arthropoda</taxon>
        <taxon>Hexapoda</taxon>
        <taxon>Insecta</taxon>
        <taxon>Pterygota</taxon>
        <taxon>Neoptera</taxon>
        <taxon>Endopterygota</taxon>
        <taxon>Hymenoptera</taxon>
        <taxon>Apocrita</taxon>
        <taxon>Aculeata</taxon>
        <taxon>Vespoidea</taxon>
        <taxon>Vespidae</taxon>
        <taxon>Vespinae</taxon>
        <taxon>Vespula</taxon>
    </lineage>
</organism>
<evidence type="ECO:0000313" key="1">
    <source>
        <dbReference type="EMBL" id="KAL2750818.1"/>
    </source>
</evidence>
<proteinExistence type="predicted"/>
<name>A0ABD2D0B6_VESMC</name>
<sequence>MTNRSSALRTTLLTFPRLRGSAYRRSLHVFSLECNTRIKLTCAFLGHAAMVKYKGEANVDATSHSSRSCRSPRELLDELENCSRLRLQNENCHKSLWITLSISTEAPKILQPNLHFGIYADHLKLELLLLFTMKILMIQMIFKIDIHLED</sequence>
<accession>A0ABD2D0B6</accession>
<evidence type="ECO:0000313" key="2">
    <source>
        <dbReference type="Proteomes" id="UP001607303"/>
    </source>
</evidence>
<keyword evidence="2" id="KW-1185">Reference proteome</keyword>
<gene>
    <name evidence="1" type="ORF">V1477_000921</name>
</gene>
<dbReference type="AlphaFoldDB" id="A0ABD2D0B6"/>